<feature type="domain" description="Gfo/Idh/MocA-like oxidoreductase N-terminal" evidence="1">
    <location>
        <begin position="11"/>
        <end position="127"/>
    </location>
</feature>
<dbReference type="Gene3D" id="3.40.50.720">
    <property type="entry name" value="NAD(P)-binding Rossmann-like Domain"/>
    <property type="match status" value="1"/>
</dbReference>
<evidence type="ECO:0000259" key="1">
    <source>
        <dbReference type="Pfam" id="PF01408"/>
    </source>
</evidence>
<organism evidence="3 4">
    <name type="scientific">Oceaniferula marina</name>
    <dbReference type="NCBI Taxonomy" id="2748318"/>
    <lineage>
        <taxon>Bacteria</taxon>
        <taxon>Pseudomonadati</taxon>
        <taxon>Verrucomicrobiota</taxon>
        <taxon>Verrucomicrobiia</taxon>
        <taxon>Verrucomicrobiales</taxon>
        <taxon>Verrucomicrobiaceae</taxon>
        <taxon>Oceaniferula</taxon>
    </lineage>
</organism>
<dbReference type="EMBL" id="JACBAZ010000003">
    <property type="protein sequence ID" value="NWK55707.1"/>
    <property type="molecule type" value="Genomic_DNA"/>
</dbReference>
<evidence type="ECO:0000313" key="3">
    <source>
        <dbReference type="EMBL" id="NWK55707.1"/>
    </source>
</evidence>
<dbReference type="InterPro" id="IPR000683">
    <property type="entry name" value="Gfo/Idh/MocA-like_OxRdtase_N"/>
</dbReference>
<dbReference type="PANTHER" id="PTHR43377">
    <property type="entry name" value="BILIVERDIN REDUCTASE A"/>
    <property type="match status" value="1"/>
</dbReference>
<sequence length="429" mass="47417">MSDSSQPLTLAAVGCGSRARTYSRIAMSMEGRYSVVAGADPIPDRVEALREISQNPDFRSFDSANALLEQERMADVLIIGTQDNYHYEPAKKALELGYHLLLEKPAAQTLEETMELARLAEKYDRKILLCFVLRYTPFYSKVNEILRSGRLGEVISMHATEGVDAWHQSHSFVRGHWGKSSESTPMIVAKCSHDTDYIAWLMQSRCKSVSSYGRLSYFTPENAPEGATARCTSGCPHAAPQGGSCMYDTHQYLGKHSRWLDMVYPNPNERPDEEVLAWLDHSPWGRCAWKCDNDVVDHQVVNMDFENGATASLTMTAFDFGRSIEIYGTKATLRGGDAHKQLSGSHFSIRDHDSGEIEMISLAEMDDNGYQGHGGGDYGLVDSMDAVFRGDGRESSTISCSVEGHIIGFAAEQSRLAGGEPVTLADLRS</sequence>
<dbReference type="Pfam" id="PF01408">
    <property type="entry name" value="GFO_IDH_MocA"/>
    <property type="match status" value="1"/>
</dbReference>
<name>A0A851GKU1_9BACT</name>
<dbReference type="InterPro" id="IPR036291">
    <property type="entry name" value="NAD(P)-bd_dom_sf"/>
</dbReference>
<dbReference type="AlphaFoldDB" id="A0A851GKU1"/>
<accession>A0A851GKU1</accession>
<dbReference type="PANTHER" id="PTHR43377:SF2">
    <property type="entry name" value="BINDING ROSSMANN FOLD OXIDOREDUCTASE, PUTATIVE (AFU_ORTHOLOGUE AFUA_4G00560)-RELATED"/>
    <property type="match status" value="1"/>
</dbReference>
<dbReference type="InterPro" id="IPR051450">
    <property type="entry name" value="Gfo/Idh/MocA_Oxidoreductases"/>
</dbReference>
<protein>
    <submittedName>
        <fullName evidence="3">Gfo/Idh/MocA family oxidoreductase</fullName>
    </submittedName>
</protein>
<comment type="caution">
    <text evidence="3">The sequence shown here is derived from an EMBL/GenBank/DDBJ whole genome shotgun (WGS) entry which is preliminary data.</text>
</comment>
<evidence type="ECO:0000313" key="4">
    <source>
        <dbReference type="Proteomes" id="UP000557872"/>
    </source>
</evidence>
<reference evidence="3 4" key="1">
    <citation type="submission" date="2020-07" db="EMBL/GenBank/DDBJ databases">
        <title>Roseicoccus Jingziensis gen. nov., sp. nov., isolated from coastal seawater.</title>
        <authorList>
            <person name="Feng X."/>
        </authorList>
    </citation>
    <scope>NUCLEOTIDE SEQUENCE [LARGE SCALE GENOMIC DNA]</scope>
    <source>
        <strain evidence="3 4">N1E253</strain>
    </source>
</reference>
<evidence type="ECO:0000259" key="2">
    <source>
        <dbReference type="Pfam" id="PF22725"/>
    </source>
</evidence>
<dbReference type="InterPro" id="IPR055170">
    <property type="entry name" value="GFO_IDH_MocA-like_dom"/>
</dbReference>
<dbReference type="RefSeq" id="WP_178932252.1">
    <property type="nucleotide sequence ID" value="NZ_JACBAZ010000003.1"/>
</dbReference>
<dbReference type="GO" id="GO:0000166">
    <property type="term" value="F:nucleotide binding"/>
    <property type="evidence" value="ECO:0007669"/>
    <property type="project" value="InterPro"/>
</dbReference>
<feature type="domain" description="GFO/IDH/MocA-like oxidoreductase" evidence="2">
    <location>
        <begin position="139"/>
        <end position="334"/>
    </location>
</feature>
<dbReference type="Pfam" id="PF22725">
    <property type="entry name" value="GFO_IDH_MocA_C3"/>
    <property type="match status" value="1"/>
</dbReference>
<proteinExistence type="predicted"/>
<dbReference type="SUPFAM" id="SSF55347">
    <property type="entry name" value="Glyceraldehyde-3-phosphate dehydrogenase-like, C-terminal domain"/>
    <property type="match status" value="1"/>
</dbReference>
<gene>
    <name evidence="3" type="ORF">HW115_08800</name>
</gene>
<dbReference type="Gene3D" id="3.30.360.10">
    <property type="entry name" value="Dihydrodipicolinate Reductase, domain 2"/>
    <property type="match status" value="1"/>
</dbReference>
<dbReference type="SUPFAM" id="SSF51735">
    <property type="entry name" value="NAD(P)-binding Rossmann-fold domains"/>
    <property type="match status" value="1"/>
</dbReference>
<dbReference type="Proteomes" id="UP000557872">
    <property type="component" value="Unassembled WGS sequence"/>
</dbReference>
<keyword evidence="4" id="KW-1185">Reference proteome</keyword>